<name>A0A1I2VFP8_9BACT</name>
<sequence>MKHLFYIHSHITFLTSLQVIGLNKLNSEDCVFMLGRGFVSNISTLPIKQIHIKFTQRPVNSFAVEKKFWKGWKKLQEFDSLIQQLVQEESYHLYTHQTSMDFIRLFMSHKQCSGFSLIEEGVVSYLPLDKVNNELFPTGMSTWRYDVLKWINFFGRLSFPIRFFDSSYTRVYGLSDYSFPFFPRKELLSLPFNNTEKCNPYKHILVLDASVESGLLSKEAMRAAMEESLERIVQNNVSELWVKYHPEQLLQPSVYRFYDELFKSFESRINITEIPQDVCLELLAGNVELKELTFYVFVSSVAIYASLCGREVYSFASLISKYDAKYASTLNDLPAAFWRSVSVV</sequence>
<gene>
    <name evidence="1" type="ORF">SAMN05421739_104174</name>
</gene>
<accession>A0A1I2VFP8</accession>
<reference evidence="2" key="1">
    <citation type="submission" date="2016-10" db="EMBL/GenBank/DDBJ databases">
        <authorList>
            <person name="Varghese N."/>
            <person name="Submissions S."/>
        </authorList>
    </citation>
    <scope>NUCLEOTIDE SEQUENCE [LARGE SCALE GENOMIC DNA]</scope>
    <source>
        <strain evidence="2">LP51</strain>
    </source>
</reference>
<dbReference type="EMBL" id="FOOT01000004">
    <property type="protein sequence ID" value="SFG88032.1"/>
    <property type="molecule type" value="Genomic_DNA"/>
</dbReference>
<dbReference type="RefSeq" id="WP_092101993.1">
    <property type="nucleotide sequence ID" value="NZ_FOOT01000004.1"/>
</dbReference>
<organism evidence="1 2">
    <name type="scientific">Pontibacter chinhatensis</name>
    <dbReference type="NCBI Taxonomy" id="1436961"/>
    <lineage>
        <taxon>Bacteria</taxon>
        <taxon>Pseudomonadati</taxon>
        <taxon>Bacteroidota</taxon>
        <taxon>Cytophagia</taxon>
        <taxon>Cytophagales</taxon>
        <taxon>Hymenobacteraceae</taxon>
        <taxon>Pontibacter</taxon>
    </lineage>
</organism>
<dbReference type="STRING" id="1436961.SAMN05421739_104174"/>
<dbReference type="OrthoDB" id="849284at2"/>
<evidence type="ECO:0000313" key="2">
    <source>
        <dbReference type="Proteomes" id="UP000198724"/>
    </source>
</evidence>
<protein>
    <submittedName>
        <fullName evidence="1">Uncharacterized protein</fullName>
    </submittedName>
</protein>
<keyword evidence="2" id="KW-1185">Reference proteome</keyword>
<dbReference type="Proteomes" id="UP000198724">
    <property type="component" value="Unassembled WGS sequence"/>
</dbReference>
<proteinExistence type="predicted"/>
<evidence type="ECO:0000313" key="1">
    <source>
        <dbReference type="EMBL" id="SFG88032.1"/>
    </source>
</evidence>
<dbReference type="AlphaFoldDB" id="A0A1I2VFP8"/>